<evidence type="ECO:0000313" key="3">
    <source>
        <dbReference type="Proteomes" id="UP000095039"/>
    </source>
</evidence>
<evidence type="ECO:0000256" key="1">
    <source>
        <dbReference type="SAM" id="Phobius"/>
    </source>
</evidence>
<keyword evidence="1" id="KW-0472">Membrane</keyword>
<evidence type="ECO:0000313" key="2">
    <source>
        <dbReference type="EMBL" id="OEE61542.1"/>
    </source>
</evidence>
<keyword evidence="1" id="KW-1133">Transmembrane helix</keyword>
<gene>
    <name evidence="2" type="ORF">A1OK_09295</name>
</gene>
<dbReference type="RefSeq" id="WP_016959944.1">
    <property type="nucleotide sequence ID" value="NZ_AJWN02000046.1"/>
</dbReference>
<name>A0A1E5C8L9_9GAMM</name>
<dbReference type="Proteomes" id="UP000095039">
    <property type="component" value="Unassembled WGS sequence"/>
</dbReference>
<comment type="caution">
    <text evidence="2">The sequence shown here is derived from an EMBL/GenBank/DDBJ whole genome shotgun (WGS) entry which is preliminary data.</text>
</comment>
<protein>
    <submittedName>
        <fullName evidence="2">Uncharacterized protein</fullName>
    </submittedName>
</protein>
<feature type="transmembrane region" description="Helical" evidence="1">
    <location>
        <begin position="12"/>
        <end position="33"/>
    </location>
</feature>
<dbReference type="EMBL" id="AJWN02000046">
    <property type="protein sequence ID" value="OEE61542.1"/>
    <property type="molecule type" value="Genomic_DNA"/>
</dbReference>
<keyword evidence="3" id="KW-1185">Reference proteome</keyword>
<sequence>MLNQHHSSPQFTLRGTVINGMLLFCFISSYGLAAESNTTTNQTEYGYSDLYGELTPTQVYSLVKNIDSMVMHYAYRYKPKISSSLPRNVIPVKNYRPEQVFLALAKLGDDIDLFAKQVGTPVIKRVKRQGSEAIPAEVFLLAGACLDSLSTILATLEPHNSFGDFYSHRHYERTRTPSDVYALVDLIHRKLTVLVGEQSKLDE</sequence>
<accession>A0A1E5C8L9</accession>
<proteinExistence type="predicted"/>
<dbReference type="AlphaFoldDB" id="A0A1E5C8L9"/>
<reference evidence="2 3" key="1">
    <citation type="journal article" date="2012" name="Science">
        <title>Ecological populations of bacteria act as socially cohesive units of antibiotic production and resistance.</title>
        <authorList>
            <person name="Cordero O.X."/>
            <person name="Wildschutte H."/>
            <person name="Kirkup B."/>
            <person name="Proehl S."/>
            <person name="Ngo L."/>
            <person name="Hussain F."/>
            <person name="Le Roux F."/>
            <person name="Mincer T."/>
            <person name="Polz M.F."/>
        </authorList>
    </citation>
    <scope>NUCLEOTIDE SEQUENCE [LARGE SCALE GENOMIC DNA]</scope>
    <source>
        <strain evidence="2 3">FF-454</strain>
    </source>
</reference>
<organism evidence="2 3">
    <name type="scientific">Enterovibrio norvegicus FF-454</name>
    <dbReference type="NCBI Taxonomy" id="1185651"/>
    <lineage>
        <taxon>Bacteria</taxon>
        <taxon>Pseudomonadati</taxon>
        <taxon>Pseudomonadota</taxon>
        <taxon>Gammaproteobacteria</taxon>
        <taxon>Vibrionales</taxon>
        <taxon>Vibrionaceae</taxon>
        <taxon>Enterovibrio</taxon>
    </lineage>
</organism>
<keyword evidence="1" id="KW-0812">Transmembrane</keyword>